<dbReference type="EMBL" id="JAOAOG010000338">
    <property type="protein sequence ID" value="KAJ6227103.1"/>
    <property type="molecule type" value="Genomic_DNA"/>
</dbReference>
<evidence type="ECO:0000313" key="7">
    <source>
        <dbReference type="EMBL" id="KAJ6227103.1"/>
    </source>
</evidence>
<feature type="domain" description="AAA+ ATPase" evidence="6">
    <location>
        <begin position="204"/>
        <end position="341"/>
    </location>
</feature>
<dbReference type="SMART" id="SM00382">
    <property type="entry name" value="AAA"/>
    <property type="match status" value="1"/>
</dbReference>
<dbReference type="SUPFAM" id="SSF52540">
    <property type="entry name" value="P-loop containing nucleoside triphosphate hydrolases"/>
    <property type="match status" value="1"/>
</dbReference>
<reference evidence="7" key="1">
    <citation type="submission" date="2022-08" db="EMBL/GenBank/DDBJ databases">
        <title>Novel sulfate-reducing endosymbionts in the free-living metamonad Anaeramoeba.</title>
        <authorList>
            <person name="Jerlstrom-Hultqvist J."/>
            <person name="Cepicka I."/>
            <person name="Gallot-Lavallee L."/>
            <person name="Salas-Leiva D."/>
            <person name="Curtis B.A."/>
            <person name="Zahonova K."/>
            <person name="Pipaliya S."/>
            <person name="Dacks J."/>
            <person name="Roger A.J."/>
        </authorList>
    </citation>
    <scope>NUCLEOTIDE SEQUENCE</scope>
    <source>
        <strain evidence="7">Schooner1</strain>
    </source>
</reference>
<evidence type="ECO:0000256" key="4">
    <source>
        <dbReference type="RuleBase" id="RU003651"/>
    </source>
</evidence>
<dbReference type="InterPro" id="IPR003960">
    <property type="entry name" value="ATPase_AAA_CS"/>
</dbReference>
<keyword evidence="2 4" id="KW-0547">Nucleotide-binding</keyword>
<evidence type="ECO:0000256" key="1">
    <source>
        <dbReference type="ARBA" id="ARBA00006914"/>
    </source>
</evidence>
<evidence type="ECO:0000256" key="3">
    <source>
        <dbReference type="ARBA" id="ARBA00022840"/>
    </source>
</evidence>
<feature type="compositionally biased region" description="Polar residues" evidence="5">
    <location>
        <begin position="108"/>
        <end position="130"/>
    </location>
</feature>
<feature type="compositionally biased region" description="Low complexity" evidence="5">
    <location>
        <begin position="131"/>
        <end position="142"/>
    </location>
</feature>
<dbReference type="PANTHER" id="PTHR23074">
    <property type="entry name" value="AAA DOMAIN-CONTAINING"/>
    <property type="match status" value="1"/>
</dbReference>
<gene>
    <name evidence="7" type="ORF">M0813_10257</name>
</gene>
<dbReference type="InterPro" id="IPR003959">
    <property type="entry name" value="ATPase_AAA_core"/>
</dbReference>
<feature type="region of interest" description="Disordered" evidence="5">
    <location>
        <begin position="101"/>
        <end position="146"/>
    </location>
</feature>
<organism evidence="7 8">
    <name type="scientific">Anaeramoeba flamelloides</name>
    <dbReference type="NCBI Taxonomy" id="1746091"/>
    <lineage>
        <taxon>Eukaryota</taxon>
        <taxon>Metamonada</taxon>
        <taxon>Anaeramoebidae</taxon>
        <taxon>Anaeramoeba</taxon>
    </lineage>
</organism>
<keyword evidence="3 4" id="KW-0067">ATP-binding</keyword>
<name>A0ABQ8X631_9EUKA</name>
<dbReference type="Pfam" id="PF17862">
    <property type="entry name" value="AAA_lid_3"/>
    <property type="match status" value="1"/>
</dbReference>
<evidence type="ECO:0000313" key="8">
    <source>
        <dbReference type="Proteomes" id="UP001150062"/>
    </source>
</evidence>
<sequence>MINVLTNLKKQELLFEEAKVYIDLAITQENENIGGGLAVKNYLYGRQRLERALSINFTKSEQEKSMVTQQKMVKILKSVNERLKELKKIEMREILLLKQQQQQQQQQPRQYRNTHKTSQTTKQNNSIFNRNKSSQNKSNQNLQEKKSQGIARELLQTIENEIVDRADPVSFDDIAGLKNVKQALHESIILPNKRPEIFKGLRRPAKGILLFGPPGNGKTMIARATAAAANCTFFSITAASLTSKYVGEGEKLVRALFFIARERQPSIIFIDEIDSLLGKRGGQNELESSRRIKNEFLTQIEGVTSKNEDRVLLIAATNRPHDLDEAVLRRFRKKIYVPPPNEQARKVLLSILLKKEKHKLRDSSLTKVAKKTIGYSGSDLRNLTQEAAMFPVRELGSQIETINEKKIRPVLYKDFTKALKFVNPSISKKALLELEKWNKQYGCN</sequence>
<dbReference type="InterPro" id="IPR050304">
    <property type="entry name" value="MT-severing_AAA_ATPase"/>
</dbReference>
<dbReference type="PROSITE" id="PS00674">
    <property type="entry name" value="AAA"/>
    <property type="match status" value="1"/>
</dbReference>
<dbReference type="InterPro" id="IPR041569">
    <property type="entry name" value="AAA_lid_3"/>
</dbReference>
<dbReference type="Gene3D" id="1.10.8.60">
    <property type="match status" value="1"/>
</dbReference>
<evidence type="ECO:0000256" key="2">
    <source>
        <dbReference type="ARBA" id="ARBA00022741"/>
    </source>
</evidence>
<dbReference type="Gene3D" id="3.40.50.300">
    <property type="entry name" value="P-loop containing nucleotide triphosphate hydrolases"/>
    <property type="match status" value="1"/>
</dbReference>
<evidence type="ECO:0000256" key="5">
    <source>
        <dbReference type="SAM" id="MobiDB-lite"/>
    </source>
</evidence>
<keyword evidence="8" id="KW-1185">Reference proteome</keyword>
<comment type="caution">
    <text evidence="7">The sequence shown here is derived from an EMBL/GenBank/DDBJ whole genome shotgun (WGS) entry which is preliminary data.</text>
</comment>
<comment type="similarity">
    <text evidence="1 4">Belongs to the AAA ATPase family.</text>
</comment>
<evidence type="ECO:0000259" key="6">
    <source>
        <dbReference type="SMART" id="SM00382"/>
    </source>
</evidence>
<dbReference type="Pfam" id="PF09336">
    <property type="entry name" value="Vps4_C"/>
    <property type="match status" value="1"/>
</dbReference>
<dbReference type="PANTHER" id="PTHR23074:SF17">
    <property type="entry name" value="FIDGETIN-LIKE PROTEIN 1"/>
    <property type="match status" value="1"/>
</dbReference>
<dbReference type="InterPro" id="IPR027417">
    <property type="entry name" value="P-loop_NTPase"/>
</dbReference>
<dbReference type="CDD" id="cd19509">
    <property type="entry name" value="RecA-like_VPS4-like"/>
    <property type="match status" value="1"/>
</dbReference>
<protein>
    <submittedName>
        <fullName evidence="7">Spastin</fullName>
    </submittedName>
</protein>
<dbReference type="Gene3D" id="1.20.58.80">
    <property type="entry name" value="Phosphotransferase system, lactose/cellobiose-type IIA subunit"/>
    <property type="match status" value="1"/>
</dbReference>
<dbReference type="Proteomes" id="UP001150062">
    <property type="component" value="Unassembled WGS sequence"/>
</dbReference>
<dbReference type="InterPro" id="IPR015415">
    <property type="entry name" value="Spast_Vps4_C"/>
</dbReference>
<dbReference type="InterPro" id="IPR003593">
    <property type="entry name" value="AAA+_ATPase"/>
</dbReference>
<proteinExistence type="inferred from homology"/>
<dbReference type="Pfam" id="PF00004">
    <property type="entry name" value="AAA"/>
    <property type="match status" value="1"/>
</dbReference>
<accession>A0ABQ8X631</accession>